<evidence type="ECO:0000256" key="1">
    <source>
        <dbReference type="SAM" id="MobiDB-lite"/>
    </source>
</evidence>
<organism evidence="4 5">
    <name type="scientific">Parasphingorhabdus marina DSM 22363</name>
    <dbReference type="NCBI Taxonomy" id="1123272"/>
    <lineage>
        <taxon>Bacteria</taxon>
        <taxon>Pseudomonadati</taxon>
        <taxon>Pseudomonadota</taxon>
        <taxon>Alphaproteobacteria</taxon>
        <taxon>Sphingomonadales</taxon>
        <taxon>Sphingomonadaceae</taxon>
        <taxon>Parasphingorhabdus</taxon>
    </lineage>
</organism>
<dbReference type="SUPFAM" id="SSF110997">
    <property type="entry name" value="Sporulation related repeat"/>
    <property type="match status" value="1"/>
</dbReference>
<dbReference type="EMBL" id="FSQW01000002">
    <property type="protein sequence ID" value="SIO10828.1"/>
    <property type="molecule type" value="Genomic_DNA"/>
</dbReference>
<feature type="compositionally biased region" description="Polar residues" evidence="1">
    <location>
        <begin position="403"/>
        <end position="415"/>
    </location>
</feature>
<dbReference type="InterPro" id="IPR036680">
    <property type="entry name" value="SPOR-like_sf"/>
</dbReference>
<dbReference type="SUPFAM" id="SSF48452">
    <property type="entry name" value="TPR-like"/>
    <property type="match status" value="1"/>
</dbReference>
<feature type="signal peptide" evidence="2">
    <location>
        <begin position="1"/>
        <end position="25"/>
    </location>
</feature>
<sequence>MNWKHASLAILPVLMAGLTPAPVFAQSAPGAEQTRLQDALRRIARNSNDSSALADAGLAALDLGDTRAAIGFLAKADQIYPRSGRVKAGLARALLKEKNPFGALRYFDEAIANGFAVKDIAADRGLAYDLIGRNADAQKDYAIALQNGENDELLTRYAVSLGISGDLAGSEEKLYSLLQKSDRTAWRNRVFILAMNEQTKEANKIARQTMTRRMAEALKPFLKRMPKLTAAQKAAAVHFGHFPASENVGVDVASVRFAANSAVRGGEGADAGLIPIGKPLGEDAKKPRVLAMPDTSLRRRPGSVGNTATVPEAEDREITVLEGAQELPRPGSPISADRSAGTLIDNPARGSTESARPGFETAVTVPSQSREQPKSAEVAKSPPALVSQSVERKVEIAGVQPPVTGNQPASSSAESTGKKPVQLVNFDLATAGTGSTGEAGAPIERKPLSDIIGAINIPEREKQSAVVPVDLAQITPAKPQSAVEKAEESEPVKAEPEHPRRFWVQLATGSNASALKFDYRRFARKSPDLFKGKEGWTSPWGRMTRLVVGPFEDLASAKKFEADFRKGGGDGFAWISADGTVVKQLAAK</sequence>
<evidence type="ECO:0000259" key="3">
    <source>
        <dbReference type="PROSITE" id="PS51724"/>
    </source>
</evidence>
<dbReference type="OrthoDB" id="7398646at2"/>
<keyword evidence="5" id="KW-1185">Reference proteome</keyword>
<feature type="region of interest" description="Disordered" evidence="1">
    <location>
        <begin position="478"/>
        <end position="497"/>
    </location>
</feature>
<evidence type="ECO:0000313" key="5">
    <source>
        <dbReference type="Proteomes" id="UP000185192"/>
    </source>
</evidence>
<evidence type="ECO:0000256" key="2">
    <source>
        <dbReference type="SAM" id="SignalP"/>
    </source>
</evidence>
<reference evidence="5" key="1">
    <citation type="submission" date="2016-11" db="EMBL/GenBank/DDBJ databases">
        <authorList>
            <person name="Varghese N."/>
            <person name="Submissions S."/>
        </authorList>
    </citation>
    <scope>NUCLEOTIDE SEQUENCE [LARGE SCALE GENOMIC DNA]</scope>
    <source>
        <strain evidence="5">DSM 22363</strain>
    </source>
</reference>
<dbReference type="RefSeq" id="WP_074205915.1">
    <property type="nucleotide sequence ID" value="NZ_FSQW01000002.1"/>
</dbReference>
<name>A0A1N6GTJ4_9SPHN</name>
<feature type="domain" description="SPOR" evidence="3">
    <location>
        <begin position="496"/>
        <end position="577"/>
    </location>
</feature>
<dbReference type="Gene3D" id="1.25.40.10">
    <property type="entry name" value="Tetratricopeptide repeat domain"/>
    <property type="match status" value="1"/>
</dbReference>
<dbReference type="STRING" id="1123272.SAMN02745824_2976"/>
<dbReference type="Proteomes" id="UP000185192">
    <property type="component" value="Unassembled WGS sequence"/>
</dbReference>
<feature type="compositionally biased region" description="Basic and acidic residues" evidence="1">
    <location>
        <begin position="484"/>
        <end position="497"/>
    </location>
</feature>
<feature type="chain" id="PRO_5013314793" evidence="2">
    <location>
        <begin position="26"/>
        <end position="588"/>
    </location>
</feature>
<protein>
    <submittedName>
        <fullName evidence="4">Flp pilus assembly protein TadD, contains TPR repeats</fullName>
    </submittedName>
</protein>
<dbReference type="AlphaFoldDB" id="A0A1N6GTJ4"/>
<dbReference type="InterPro" id="IPR007730">
    <property type="entry name" value="SPOR-like_dom"/>
</dbReference>
<keyword evidence="2" id="KW-0732">Signal</keyword>
<evidence type="ECO:0000313" key="4">
    <source>
        <dbReference type="EMBL" id="SIO10828.1"/>
    </source>
</evidence>
<dbReference type="Pfam" id="PF05036">
    <property type="entry name" value="SPOR"/>
    <property type="match status" value="1"/>
</dbReference>
<dbReference type="PROSITE" id="PS51724">
    <property type="entry name" value="SPOR"/>
    <property type="match status" value="1"/>
</dbReference>
<dbReference type="InterPro" id="IPR011990">
    <property type="entry name" value="TPR-like_helical_dom_sf"/>
</dbReference>
<feature type="region of interest" description="Disordered" evidence="1">
    <location>
        <begin position="323"/>
        <end position="418"/>
    </location>
</feature>
<dbReference type="GO" id="GO:0042834">
    <property type="term" value="F:peptidoglycan binding"/>
    <property type="evidence" value="ECO:0007669"/>
    <property type="project" value="InterPro"/>
</dbReference>
<accession>A0A1N6GTJ4</accession>
<proteinExistence type="predicted"/>
<gene>
    <name evidence="4" type="ORF">SAMN02745824_2976</name>
</gene>